<feature type="domain" description="BMC circularly permuted" evidence="3">
    <location>
        <begin position="51"/>
        <end position="161"/>
    </location>
</feature>
<keyword evidence="5" id="KW-1185">Reference proteome</keyword>
<dbReference type="NCBIfam" id="NF011944">
    <property type="entry name" value="PRK15415.1"/>
    <property type="match status" value="1"/>
</dbReference>
<comment type="caution">
    <text evidence="4">The sequence shown here is derived from an EMBL/GenBank/DDBJ whole genome shotgun (WGS) entry which is preliminary data.</text>
</comment>
<dbReference type="PIRSF" id="PIRSF012290">
    <property type="entry name" value="EutL_PduB"/>
    <property type="match status" value="1"/>
</dbReference>
<keyword evidence="2" id="KW-1283">Bacterial microcompartment</keyword>
<protein>
    <submittedName>
        <fullName evidence="4">Propanediol utilization microcompartment protein PduB</fullName>
    </submittedName>
</protein>
<dbReference type="SMART" id="SM00877">
    <property type="entry name" value="BMC"/>
    <property type="match status" value="2"/>
</dbReference>
<evidence type="ECO:0000256" key="1">
    <source>
        <dbReference type="ARBA" id="ARBA00024322"/>
    </source>
</evidence>
<evidence type="ECO:0000313" key="5">
    <source>
        <dbReference type="Proteomes" id="UP001519921"/>
    </source>
</evidence>
<reference evidence="4 5" key="1">
    <citation type="submission" date="2021-07" db="EMBL/GenBank/DDBJ databases">
        <title>Clostridium weizhouense sp. nov., an anaerobic bacterium isolated from activated sludge of Petroleum wastewater.</title>
        <authorList>
            <person name="Li Q."/>
        </authorList>
    </citation>
    <scope>NUCLEOTIDE SEQUENCE [LARGE SCALE GENOMIC DNA]</scope>
    <source>
        <strain evidence="4 5">YB-6</strain>
    </source>
</reference>
<gene>
    <name evidence="4" type="primary">pduB</name>
    <name evidence="4" type="ORF">KYD98_05270</name>
</gene>
<dbReference type="InterPro" id="IPR037233">
    <property type="entry name" value="CcmK-like_sf"/>
</dbReference>
<sequence length="274" mass="29630">MIISEALKSEENTVDNKIFENTRIESNNKIKIHGTENIKNNELKVDDHTTEFVGTALGDTIGLVIANIDCSLLNKMNIEKKYKSIGIIGARTGAGAQIISADEAVKGTNVEVINIELARDTKGGAGHGILILFGSDDISDVRQAVEITLNDLNRTFGNLYMNECGHLEFQYTARASYACHKAFKAPIGKAFGIIVGAPAAIGLLISDTALKSSNVEILEYWSPSYKTSHTNECVTTIYGDSESVKQAIISAREIGVKLLSKMGSIPISQTDSYI</sequence>
<name>A0ABS7ALF1_9CLOT</name>
<dbReference type="InterPro" id="IPR030984">
    <property type="entry name" value="PduB"/>
</dbReference>
<accession>A0ABS7ALF1</accession>
<dbReference type="InterPro" id="IPR044870">
    <property type="entry name" value="BMC_CP"/>
</dbReference>
<dbReference type="CDD" id="cd07048">
    <property type="entry name" value="BMC_PduB_repeat2"/>
    <property type="match status" value="1"/>
</dbReference>
<comment type="subcellular location">
    <subcellularLocation>
        <location evidence="1">Bacterial microcompartment</location>
    </subcellularLocation>
</comment>
<proteinExistence type="predicted"/>
<dbReference type="CDD" id="cd07047">
    <property type="entry name" value="BMC_PduB_repeat1"/>
    <property type="match status" value="1"/>
</dbReference>
<evidence type="ECO:0000259" key="3">
    <source>
        <dbReference type="PROSITE" id="PS51931"/>
    </source>
</evidence>
<dbReference type="PROSITE" id="PS51931">
    <property type="entry name" value="BMC_CP"/>
    <property type="match status" value="1"/>
</dbReference>
<dbReference type="EMBL" id="JAHXPT010000003">
    <property type="protein sequence ID" value="MBW6409494.1"/>
    <property type="molecule type" value="Genomic_DNA"/>
</dbReference>
<dbReference type="InterPro" id="IPR009193">
    <property type="entry name" value="EutL_PduB"/>
</dbReference>
<dbReference type="Pfam" id="PF00936">
    <property type="entry name" value="BMC"/>
    <property type="match status" value="2"/>
</dbReference>
<dbReference type="NCBIfam" id="TIGR04501">
    <property type="entry name" value="microcomp_PduB"/>
    <property type="match status" value="1"/>
</dbReference>
<dbReference type="Gene3D" id="3.30.70.1710">
    <property type="match status" value="2"/>
</dbReference>
<evidence type="ECO:0000313" key="4">
    <source>
        <dbReference type="EMBL" id="MBW6409494.1"/>
    </source>
</evidence>
<organism evidence="4 5">
    <name type="scientific">Clostridium weizhouense</name>
    <dbReference type="NCBI Taxonomy" id="2859781"/>
    <lineage>
        <taxon>Bacteria</taxon>
        <taxon>Bacillati</taxon>
        <taxon>Bacillota</taxon>
        <taxon>Clostridia</taxon>
        <taxon>Eubacteriales</taxon>
        <taxon>Clostridiaceae</taxon>
        <taxon>Clostridium</taxon>
    </lineage>
</organism>
<dbReference type="InterPro" id="IPR000249">
    <property type="entry name" value="BMC_dom"/>
</dbReference>
<dbReference type="SUPFAM" id="SSF143414">
    <property type="entry name" value="CcmK-like"/>
    <property type="match status" value="2"/>
</dbReference>
<evidence type="ECO:0000256" key="2">
    <source>
        <dbReference type="ARBA" id="ARBA00024446"/>
    </source>
</evidence>
<dbReference type="Proteomes" id="UP001519921">
    <property type="component" value="Unassembled WGS sequence"/>
</dbReference>